<name>A0A0E9VPV2_ANGAN</name>
<reference evidence="1" key="1">
    <citation type="submission" date="2014-11" db="EMBL/GenBank/DDBJ databases">
        <authorList>
            <person name="Amaro Gonzalez C."/>
        </authorList>
    </citation>
    <scope>NUCLEOTIDE SEQUENCE</scope>
</reference>
<reference evidence="1" key="2">
    <citation type="journal article" date="2015" name="Fish Shellfish Immunol.">
        <title>Early steps in the European eel (Anguilla anguilla)-Vibrio vulnificus interaction in the gills: Role of the RtxA13 toxin.</title>
        <authorList>
            <person name="Callol A."/>
            <person name="Pajuelo D."/>
            <person name="Ebbesson L."/>
            <person name="Teles M."/>
            <person name="MacKenzie S."/>
            <person name="Amaro C."/>
        </authorList>
    </citation>
    <scope>NUCLEOTIDE SEQUENCE</scope>
</reference>
<evidence type="ECO:0000313" key="1">
    <source>
        <dbReference type="EMBL" id="JAH79238.1"/>
    </source>
</evidence>
<dbReference type="AlphaFoldDB" id="A0A0E9VPV2"/>
<proteinExistence type="predicted"/>
<protein>
    <submittedName>
        <fullName evidence="1">Uncharacterized protein</fullName>
    </submittedName>
</protein>
<dbReference type="EMBL" id="GBXM01029339">
    <property type="protein sequence ID" value="JAH79238.1"/>
    <property type="molecule type" value="Transcribed_RNA"/>
</dbReference>
<accession>A0A0E9VPV2</accession>
<sequence length="31" mass="3586">MQCSVMVKELGLYLRGCRFDSQVGRCHCTHK</sequence>
<organism evidence="1">
    <name type="scientific">Anguilla anguilla</name>
    <name type="common">European freshwater eel</name>
    <name type="synonym">Muraena anguilla</name>
    <dbReference type="NCBI Taxonomy" id="7936"/>
    <lineage>
        <taxon>Eukaryota</taxon>
        <taxon>Metazoa</taxon>
        <taxon>Chordata</taxon>
        <taxon>Craniata</taxon>
        <taxon>Vertebrata</taxon>
        <taxon>Euteleostomi</taxon>
        <taxon>Actinopterygii</taxon>
        <taxon>Neopterygii</taxon>
        <taxon>Teleostei</taxon>
        <taxon>Anguilliformes</taxon>
        <taxon>Anguillidae</taxon>
        <taxon>Anguilla</taxon>
    </lineage>
</organism>